<accession>A0AAV9E1L3</accession>
<dbReference type="EMBL" id="JAUJYO010000010">
    <property type="protein sequence ID" value="KAK1307324.1"/>
    <property type="molecule type" value="Genomic_DNA"/>
</dbReference>
<evidence type="ECO:0000256" key="5">
    <source>
        <dbReference type="ARBA" id="ARBA00023136"/>
    </source>
</evidence>
<organism evidence="10 11">
    <name type="scientific">Acorus calamus</name>
    <name type="common">Sweet flag</name>
    <dbReference type="NCBI Taxonomy" id="4465"/>
    <lineage>
        <taxon>Eukaryota</taxon>
        <taxon>Viridiplantae</taxon>
        <taxon>Streptophyta</taxon>
        <taxon>Embryophyta</taxon>
        <taxon>Tracheophyta</taxon>
        <taxon>Spermatophyta</taxon>
        <taxon>Magnoliopsida</taxon>
        <taxon>Liliopsida</taxon>
        <taxon>Acoraceae</taxon>
        <taxon>Acorus</taxon>
    </lineage>
</organism>
<reference evidence="10" key="2">
    <citation type="submission" date="2023-06" db="EMBL/GenBank/DDBJ databases">
        <authorList>
            <person name="Ma L."/>
            <person name="Liu K.-W."/>
            <person name="Li Z."/>
            <person name="Hsiao Y.-Y."/>
            <person name="Qi Y."/>
            <person name="Fu T."/>
            <person name="Tang G."/>
            <person name="Zhang D."/>
            <person name="Sun W.-H."/>
            <person name="Liu D.-K."/>
            <person name="Li Y."/>
            <person name="Chen G.-Z."/>
            <person name="Liu X.-D."/>
            <person name="Liao X.-Y."/>
            <person name="Jiang Y.-T."/>
            <person name="Yu X."/>
            <person name="Hao Y."/>
            <person name="Huang J."/>
            <person name="Zhao X.-W."/>
            <person name="Ke S."/>
            <person name="Chen Y.-Y."/>
            <person name="Wu W.-L."/>
            <person name="Hsu J.-L."/>
            <person name="Lin Y.-F."/>
            <person name="Huang M.-D."/>
            <person name="Li C.-Y."/>
            <person name="Huang L."/>
            <person name="Wang Z.-W."/>
            <person name="Zhao X."/>
            <person name="Zhong W.-Y."/>
            <person name="Peng D.-H."/>
            <person name="Ahmad S."/>
            <person name="Lan S."/>
            <person name="Zhang J.-S."/>
            <person name="Tsai W.-C."/>
            <person name="Van De Peer Y."/>
            <person name="Liu Z.-J."/>
        </authorList>
    </citation>
    <scope>NUCLEOTIDE SEQUENCE</scope>
    <source>
        <strain evidence="10">CP</strain>
        <tissue evidence="10">Leaves</tissue>
    </source>
</reference>
<evidence type="ECO:0000313" key="11">
    <source>
        <dbReference type="Proteomes" id="UP001180020"/>
    </source>
</evidence>
<evidence type="ECO:0000259" key="9">
    <source>
        <dbReference type="SMART" id="SM00768"/>
    </source>
</evidence>
<evidence type="ECO:0000256" key="6">
    <source>
        <dbReference type="ARBA" id="ARBA00023157"/>
    </source>
</evidence>
<keyword evidence="11" id="KW-1185">Reference proteome</keyword>
<feature type="signal peptide" evidence="8">
    <location>
        <begin position="1"/>
        <end position="26"/>
    </location>
</feature>
<proteinExistence type="predicted"/>
<comment type="subcellular location">
    <subcellularLocation>
        <location evidence="1">Cell membrane</location>
        <topology evidence="1">Lipid-anchor</topology>
        <topology evidence="1">GPI-anchor</topology>
    </subcellularLocation>
</comment>
<dbReference type="AlphaFoldDB" id="A0AAV9E1L3"/>
<evidence type="ECO:0000256" key="3">
    <source>
        <dbReference type="ARBA" id="ARBA00022622"/>
    </source>
</evidence>
<keyword evidence="5" id="KW-0472">Membrane</keyword>
<reference evidence="10" key="1">
    <citation type="journal article" date="2023" name="Nat. Commun.">
        <title>Diploid and tetraploid genomes of Acorus and the evolution of monocots.</title>
        <authorList>
            <person name="Ma L."/>
            <person name="Liu K.W."/>
            <person name="Li Z."/>
            <person name="Hsiao Y.Y."/>
            <person name="Qi Y."/>
            <person name="Fu T."/>
            <person name="Tang G.D."/>
            <person name="Zhang D."/>
            <person name="Sun W.H."/>
            <person name="Liu D.K."/>
            <person name="Li Y."/>
            <person name="Chen G.Z."/>
            <person name="Liu X.D."/>
            <person name="Liao X.Y."/>
            <person name="Jiang Y.T."/>
            <person name="Yu X."/>
            <person name="Hao Y."/>
            <person name="Huang J."/>
            <person name="Zhao X.W."/>
            <person name="Ke S."/>
            <person name="Chen Y.Y."/>
            <person name="Wu W.L."/>
            <person name="Hsu J.L."/>
            <person name="Lin Y.F."/>
            <person name="Huang M.D."/>
            <person name="Li C.Y."/>
            <person name="Huang L."/>
            <person name="Wang Z.W."/>
            <person name="Zhao X."/>
            <person name="Zhong W.Y."/>
            <person name="Peng D.H."/>
            <person name="Ahmad S."/>
            <person name="Lan S."/>
            <person name="Zhang J.S."/>
            <person name="Tsai W.C."/>
            <person name="Van de Peer Y."/>
            <person name="Liu Z.J."/>
        </authorList>
    </citation>
    <scope>NUCLEOTIDE SEQUENCE</scope>
    <source>
        <strain evidence="10">CP</strain>
    </source>
</reference>
<dbReference type="Gene3D" id="1.20.58.1040">
    <property type="match status" value="2"/>
</dbReference>
<feature type="domain" description="X8" evidence="9">
    <location>
        <begin position="27"/>
        <end position="105"/>
    </location>
</feature>
<dbReference type="InterPro" id="IPR012946">
    <property type="entry name" value="X8"/>
</dbReference>
<dbReference type="InterPro" id="IPR044788">
    <property type="entry name" value="X8_dom_prot"/>
</dbReference>
<sequence>MASHGSVVFAMVTLLCIFINFKSSYAEWCVANPHAKVSDLQESIDSTCGHRYVDCSAIQPNGPCYEPNTIVDHASYVFNLEWQKHKKEGVICDFGLAFRVEVDPNGQWCISNSNASDDVLQKGIDWACGAGGADCSAIQPNQPCFVPNTVADHASYAFNSYWQKNKKQGATCDFSGAAQQVSNDPTTP</sequence>
<name>A0AAV9E1L3_ACOCL</name>
<comment type="caution">
    <text evidence="10">The sequence shown here is derived from an EMBL/GenBank/DDBJ whole genome shotgun (WGS) entry which is preliminary data.</text>
</comment>
<gene>
    <name evidence="10" type="ORF">QJS10_CPA10g00532</name>
</gene>
<dbReference type="GO" id="GO:0098552">
    <property type="term" value="C:side of membrane"/>
    <property type="evidence" value="ECO:0007669"/>
    <property type="project" value="UniProtKB-KW"/>
</dbReference>
<keyword evidence="3" id="KW-0449">Lipoprotein</keyword>
<dbReference type="FunFam" id="1.20.58.1040:FF:000001">
    <property type="entry name" value="Glucan endo-1,3-beta-glucosidase 4"/>
    <property type="match status" value="1"/>
</dbReference>
<feature type="chain" id="PRO_5043675993" evidence="8">
    <location>
        <begin position="27"/>
        <end position="188"/>
    </location>
</feature>
<keyword evidence="4 8" id="KW-0732">Signal</keyword>
<dbReference type="Pfam" id="PF07983">
    <property type="entry name" value="X8"/>
    <property type="match status" value="2"/>
</dbReference>
<dbReference type="SMART" id="SM00768">
    <property type="entry name" value="X8"/>
    <property type="match status" value="2"/>
</dbReference>
<evidence type="ECO:0000256" key="7">
    <source>
        <dbReference type="ARBA" id="ARBA00023180"/>
    </source>
</evidence>
<dbReference type="GO" id="GO:0009506">
    <property type="term" value="C:plasmodesma"/>
    <property type="evidence" value="ECO:0007669"/>
    <property type="project" value="UniProtKB-ARBA"/>
</dbReference>
<evidence type="ECO:0000313" key="10">
    <source>
        <dbReference type="EMBL" id="KAK1307324.1"/>
    </source>
</evidence>
<evidence type="ECO:0000256" key="4">
    <source>
        <dbReference type="ARBA" id="ARBA00022729"/>
    </source>
</evidence>
<keyword evidence="7" id="KW-0325">Glycoprotein</keyword>
<feature type="domain" description="X8" evidence="9">
    <location>
        <begin position="107"/>
        <end position="188"/>
    </location>
</feature>
<keyword evidence="3" id="KW-0336">GPI-anchor</keyword>
<keyword evidence="2" id="KW-1003">Cell membrane</keyword>
<dbReference type="PANTHER" id="PTHR31044">
    <property type="entry name" value="BETA-1,3 GLUCANASE"/>
    <property type="match status" value="1"/>
</dbReference>
<protein>
    <submittedName>
        <fullName evidence="10">Glucan endo-1,3-beta-glucosidase 12</fullName>
    </submittedName>
</protein>
<evidence type="ECO:0000256" key="1">
    <source>
        <dbReference type="ARBA" id="ARBA00004609"/>
    </source>
</evidence>
<evidence type="ECO:0000256" key="8">
    <source>
        <dbReference type="SAM" id="SignalP"/>
    </source>
</evidence>
<dbReference type="GO" id="GO:0005886">
    <property type="term" value="C:plasma membrane"/>
    <property type="evidence" value="ECO:0007669"/>
    <property type="project" value="UniProtKB-SubCell"/>
</dbReference>
<dbReference type="Proteomes" id="UP001180020">
    <property type="component" value="Unassembled WGS sequence"/>
</dbReference>
<dbReference type="PANTHER" id="PTHR31044:SF35">
    <property type="entry name" value="GLUCAN ENDO-1,3-BETA-GLUCOSIDASE 4-LIKE"/>
    <property type="match status" value="1"/>
</dbReference>
<evidence type="ECO:0000256" key="2">
    <source>
        <dbReference type="ARBA" id="ARBA00022475"/>
    </source>
</evidence>
<keyword evidence="6" id="KW-1015">Disulfide bond</keyword>